<keyword evidence="2" id="KW-1185">Reference proteome</keyword>
<protein>
    <submittedName>
        <fullName evidence="1">HprK-related kinase A</fullName>
    </submittedName>
</protein>
<keyword evidence="1" id="KW-0418">Kinase</keyword>
<sequence length="302" mass="33553">MKVSTLTHPELAVLLKRGELLLPLGPFVTRIKTNVPALIENIALMYADFELVSKDAFADFHVEIKFEAGFRRWVKPQARFFFDGRPSFTALPVEQAPAMLEWGLNWCIAAHSHQFLIIHAAVIEKAGKAIVLPAPPGSGKSTLCAGLVMRGWRLLSDELALYDMSSGKIYGMARPINLKNRSIEIIQQYAPDAVLTTSMSDTTKGTVALVRPPANSVTRAAEAVMPGWIILPKYLDGADAELTSCSRAHTFMLIAEQSFNYDIQGRRGFDAIGDLVERSQCYRFSYSNLDDANRLFSDLLER</sequence>
<evidence type="ECO:0000313" key="1">
    <source>
        <dbReference type="EMBL" id="AZP12463.1"/>
    </source>
</evidence>
<dbReference type="EMBL" id="CP034464">
    <property type="protein sequence ID" value="AZP12463.1"/>
    <property type="molecule type" value="Genomic_DNA"/>
</dbReference>
<dbReference type="AlphaFoldDB" id="A0A3Q9BQV8"/>
<dbReference type="InterPro" id="IPR027600">
    <property type="entry name" value="HprK-rel_A"/>
</dbReference>
<dbReference type="SUPFAM" id="SSF53795">
    <property type="entry name" value="PEP carboxykinase-like"/>
    <property type="match status" value="1"/>
</dbReference>
<accession>A0A3Q9BQV8</accession>
<dbReference type="OrthoDB" id="4544211at2"/>
<name>A0A3Q9BQV8_9BURK</name>
<dbReference type="RefSeq" id="WP_126127844.1">
    <property type="nucleotide sequence ID" value="NZ_CP034464.1"/>
</dbReference>
<organism evidence="1 2">
    <name type="scientific">Undibacterium parvum</name>
    <dbReference type="NCBI Taxonomy" id="401471"/>
    <lineage>
        <taxon>Bacteria</taxon>
        <taxon>Pseudomonadati</taxon>
        <taxon>Pseudomonadota</taxon>
        <taxon>Betaproteobacteria</taxon>
        <taxon>Burkholderiales</taxon>
        <taxon>Oxalobacteraceae</taxon>
        <taxon>Undibacterium</taxon>
    </lineage>
</organism>
<reference evidence="1 2" key="1">
    <citation type="journal article" date="2011" name="Int. J. Syst. Evol. Microbiol.">
        <title>Description of Undibacterium oligocarboniphilum sp. nov., isolated from purified water, and Undibacterium pigrum strain CCUG 49012 as the type strain of Undibacterium parvum sp. nov., and emended descriptions of the genus Undibacterium and the species Undibacterium pigrum.</title>
        <authorList>
            <person name="Eder W."/>
            <person name="Wanner G."/>
            <person name="Ludwig W."/>
            <person name="Busse H.J."/>
            <person name="Ziemke-Kageler F."/>
            <person name="Lang E."/>
        </authorList>
    </citation>
    <scope>NUCLEOTIDE SEQUENCE [LARGE SCALE GENOMIC DNA]</scope>
    <source>
        <strain evidence="1 2">DSM 23061</strain>
    </source>
</reference>
<proteinExistence type="predicted"/>
<dbReference type="KEGG" id="upv:EJN92_10870"/>
<evidence type="ECO:0000313" key="2">
    <source>
        <dbReference type="Proteomes" id="UP000275663"/>
    </source>
</evidence>
<dbReference type="Gene3D" id="3.40.50.300">
    <property type="entry name" value="P-loop containing nucleotide triphosphate hydrolases"/>
    <property type="match status" value="1"/>
</dbReference>
<dbReference type="GO" id="GO:0016301">
    <property type="term" value="F:kinase activity"/>
    <property type="evidence" value="ECO:0007669"/>
    <property type="project" value="UniProtKB-KW"/>
</dbReference>
<dbReference type="Proteomes" id="UP000275663">
    <property type="component" value="Chromosome"/>
</dbReference>
<gene>
    <name evidence="1" type="ORF">EJN92_10870</name>
</gene>
<keyword evidence="1" id="KW-0808">Transferase</keyword>
<dbReference type="NCBIfam" id="TIGR04352">
    <property type="entry name" value="HprK_rel_A"/>
    <property type="match status" value="1"/>
</dbReference>
<dbReference type="InterPro" id="IPR027417">
    <property type="entry name" value="P-loop_NTPase"/>
</dbReference>